<proteinExistence type="predicted"/>
<gene>
    <name evidence="2" type="ORF">A3D49_01160</name>
</gene>
<dbReference type="PANTHER" id="PTHR38590">
    <property type="entry name" value="BLL0828 PROTEIN"/>
    <property type="match status" value="1"/>
</dbReference>
<name>A0A1G2TH29_9BACT</name>
<dbReference type="InterPro" id="IPR011335">
    <property type="entry name" value="Restrct_endonuc-II-like"/>
</dbReference>
<feature type="domain" description="DUF559" evidence="1">
    <location>
        <begin position="19"/>
        <end position="122"/>
    </location>
</feature>
<dbReference type="Gene3D" id="3.40.960.10">
    <property type="entry name" value="VSR Endonuclease"/>
    <property type="match status" value="1"/>
</dbReference>
<evidence type="ECO:0000313" key="3">
    <source>
        <dbReference type="Proteomes" id="UP000177279"/>
    </source>
</evidence>
<dbReference type="InterPro" id="IPR007569">
    <property type="entry name" value="DUF559"/>
</dbReference>
<dbReference type="PANTHER" id="PTHR38590:SF1">
    <property type="entry name" value="BLL0828 PROTEIN"/>
    <property type="match status" value="1"/>
</dbReference>
<evidence type="ECO:0000313" key="2">
    <source>
        <dbReference type="EMBL" id="OHA96604.1"/>
    </source>
</evidence>
<accession>A0A1G2TH29</accession>
<dbReference type="EMBL" id="MHVS01000005">
    <property type="protein sequence ID" value="OHA96604.1"/>
    <property type="molecule type" value="Genomic_DNA"/>
</dbReference>
<evidence type="ECO:0000259" key="1">
    <source>
        <dbReference type="Pfam" id="PF04480"/>
    </source>
</evidence>
<organism evidence="2 3">
    <name type="scientific">Candidatus Zambryskibacteria bacterium RIFCSPHIGHO2_02_FULL_43_37</name>
    <dbReference type="NCBI Taxonomy" id="1802749"/>
    <lineage>
        <taxon>Bacteria</taxon>
        <taxon>Candidatus Zambryskiibacteriota</taxon>
    </lineage>
</organism>
<dbReference type="InterPro" id="IPR047216">
    <property type="entry name" value="Endonuclease_DUF559_bact"/>
</dbReference>
<dbReference type="AlphaFoldDB" id="A0A1G2TH29"/>
<dbReference type="Pfam" id="PF04480">
    <property type="entry name" value="DUF559"/>
    <property type="match status" value="1"/>
</dbReference>
<dbReference type="CDD" id="cd01038">
    <property type="entry name" value="Endonuclease_DUF559"/>
    <property type="match status" value="1"/>
</dbReference>
<comment type="caution">
    <text evidence="2">The sequence shown here is derived from an EMBL/GenBank/DDBJ whole genome shotgun (WGS) entry which is preliminary data.</text>
</comment>
<dbReference type="Proteomes" id="UP000177279">
    <property type="component" value="Unassembled WGS sequence"/>
</dbReference>
<dbReference type="SUPFAM" id="SSF52980">
    <property type="entry name" value="Restriction endonuclease-like"/>
    <property type="match status" value="1"/>
</dbReference>
<reference evidence="2 3" key="1">
    <citation type="journal article" date="2016" name="Nat. Commun.">
        <title>Thousands of microbial genomes shed light on interconnected biogeochemical processes in an aquifer system.</title>
        <authorList>
            <person name="Anantharaman K."/>
            <person name="Brown C.T."/>
            <person name="Hug L.A."/>
            <person name="Sharon I."/>
            <person name="Castelle C.J."/>
            <person name="Probst A.J."/>
            <person name="Thomas B.C."/>
            <person name="Singh A."/>
            <person name="Wilkins M.J."/>
            <person name="Karaoz U."/>
            <person name="Brodie E.L."/>
            <person name="Williams K.H."/>
            <person name="Hubbard S.S."/>
            <person name="Banfield J.F."/>
        </authorList>
    </citation>
    <scope>NUCLEOTIDE SEQUENCE [LARGE SCALE GENOMIC DNA]</scope>
</reference>
<sequence length="138" mass="16303">MWGCIIINVKRFNNLPLLKSRRKQLRKESTSQETIFWSKLRRHQLGFKFKRQHSVGPYILDFYCPDKKLAIELDGSHHTDNKEYDTERSDYLKEFGINVLRFWNREADANIESVMARIKHELDLLPAKGEVPKAEGVN</sequence>
<protein>
    <recommendedName>
        <fullName evidence="1">DUF559 domain-containing protein</fullName>
    </recommendedName>
</protein>